<accession>A0A4Y7Q0N4</accession>
<gene>
    <name evidence="2" type="ORF">BD410DRAFT_789978</name>
</gene>
<feature type="transmembrane region" description="Helical" evidence="1">
    <location>
        <begin position="33"/>
        <end position="53"/>
    </location>
</feature>
<protein>
    <recommendedName>
        <fullName evidence="4">FAR-17a/AIG1-like protein</fullName>
    </recommendedName>
</protein>
<feature type="transmembrane region" description="Helical" evidence="1">
    <location>
        <begin position="73"/>
        <end position="92"/>
    </location>
</feature>
<organism evidence="2 3">
    <name type="scientific">Rickenella mellea</name>
    <dbReference type="NCBI Taxonomy" id="50990"/>
    <lineage>
        <taxon>Eukaryota</taxon>
        <taxon>Fungi</taxon>
        <taxon>Dikarya</taxon>
        <taxon>Basidiomycota</taxon>
        <taxon>Agaricomycotina</taxon>
        <taxon>Agaricomycetes</taxon>
        <taxon>Hymenochaetales</taxon>
        <taxon>Rickenellaceae</taxon>
        <taxon>Rickenella</taxon>
    </lineage>
</organism>
<dbReference type="PANTHER" id="PTHR12242:SF1">
    <property type="entry name" value="MYND-TYPE DOMAIN-CONTAINING PROTEIN"/>
    <property type="match status" value="1"/>
</dbReference>
<dbReference type="AlphaFoldDB" id="A0A4Y7Q0N4"/>
<reference evidence="2 3" key="1">
    <citation type="submission" date="2018-06" db="EMBL/GenBank/DDBJ databases">
        <title>A transcriptomic atlas of mushroom development highlights an independent origin of complex multicellularity.</title>
        <authorList>
            <consortium name="DOE Joint Genome Institute"/>
            <person name="Krizsan K."/>
            <person name="Almasi E."/>
            <person name="Merenyi Z."/>
            <person name="Sahu N."/>
            <person name="Viragh M."/>
            <person name="Koszo T."/>
            <person name="Mondo S."/>
            <person name="Kiss B."/>
            <person name="Balint B."/>
            <person name="Kues U."/>
            <person name="Barry K."/>
            <person name="Hegedus J.C."/>
            <person name="Henrissat B."/>
            <person name="Johnson J."/>
            <person name="Lipzen A."/>
            <person name="Ohm R."/>
            <person name="Nagy I."/>
            <person name="Pangilinan J."/>
            <person name="Yan J."/>
            <person name="Xiong Y."/>
            <person name="Grigoriev I.V."/>
            <person name="Hibbett D.S."/>
            <person name="Nagy L.G."/>
        </authorList>
    </citation>
    <scope>NUCLEOTIDE SEQUENCE [LARGE SCALE GENOMIC DNA]</scope>
    <source>
        <strain evidence="2 3">SZMC22713</strain>
    </source>
</reference>
<name>A0A4Y7Q0N4_9AGAM</name>
<sequence length="283" mass="31635">MSRNIYVRMGVAAPFDATHILVTSPVLSPQALAIVRLVLAVYTFVALLFILIWDGVKLHTANSFFSYFTELSYIGLCSYFWASGVQTFAYGFRIGGGHRKGYPLQHWPRPLQFLHVLLFSTITTFPFLVTIVYWVELSSSATFSTRFNAWSNISIHALNSVFALFEILLTHAGPTPWSHIPFIIILLAGYLGIAYITHATQGFYTYSFLDPAKEHGKLAGWIVGIAVGGAIIFSITRTMCYLRERILARYGRGSGSVVSRSGSVMSQRTEEWETVERPGSRLV</sequence>
<evidence type="ECO:0000313" key="2">
    <source>
        <dbReference type="EMBL" id="TDL21223.1"/>
    </source>
</evidence>
<dbReference type="PANTHER" id="PTHR12242">
    <property type="entry name" value="OS02G0130600 PROTEIN-RELATED"/>
    <property type="match status" value="1"/>
</dbReference>
<keyword evidence="1" id="KW-0812">Transmembrane</keyword>
<feature type="transmembrane region" description="Helical" evidence="1">
    <location>
        <begin position="218"/>
        <end position="242"/>
    </location>
</feature>
<dbReference type="OrthoDB" id="419711at2759"/>
<dbReference type="EMBL" id="ML170182">
    <property type="protein sequence ID" value="TDL21223.1"/>
    <property type="molecule type" value="Genomic_DNA"/>
</dbReference>
<proteinExistence type="predicted"/>
<evidence type="ECO:0000313" key="3">
    <source>
        <dbReference type="Proteomes" id="UP000294933"/>
    </source>
</evidence>
<dbReference type="STRING" id="50990.A0A4Y7Q0N4"/>
<feature type="transmembrane region" description="Helical" evidence="1">
    <location>
        <begin position="147"/>
        <end position="168"/>
    </location>
</feature>
<feature type="transmembrane region" description="Helical" evidence="1">
    <location>
        <begin position="180"/>
        <end position="198"/>
    </location>
</feature>
<keyword evidence="1" id="KW-1133">Transmembrane helix</keyword>
<keyword evidence="3" id="KW-1185">Reference proteome</keyword>
<dbReference type="VEuPathDB" id="FungiDB:BD410DRAFT_789978"/>
<keyword evidence="1" id="KW-0472">Membrane</keyword>
<dbReference type="GO" id="GO:0016020">
    <property type="term" value="C:membrane"/>
    <property type="evidence" value="ECO:0007669"/>
    <property type="project" value="TreeGrafter"/>
</dbReference>
<feature type="transmembrane region" description="Helical" evidence="1">
    <location>
        <begin position="113"/>
        <end position="135"/>
    </location>
</feature>
<dbReference type="Proteomes" id="UP000294933">
    <property type="component" value="Unassembled WGS sequence"/>
</dbReference>
<evidence type="ECO:0008006" key="4">
    <source>
        <dbReference type="Google" id="ProtNLM"/>
    </source>
</evidence>
<evidence type="ECO:0000256" key="1">
    <source>
        <dbReference type="SAM" id="Phobius"/>
    </source>
</evidence>